<organism evidence="1 2">
    <name type="scientific">Thelohanellus kitauei</name>
    <name type="common">Myxosporean</name>
    <dbReference type="NCBI Taxonomy" id="669202"/>
    <lineage>
        <taxon>Eukaryota</taxon>
        <taxon>Metazoa</taxon>
        <taxon>Cnidaria</taxon>
        <taxon>Myxozoa</taxon>
        <taxon>Myxosporea</taxon>
        <taxon>Bivalvulida</taxon>
        <taxon>Platysporina</taxon>
        <taxon>Myxobolidae</taxon>
        <taxon>Thelohanellus</taxon>
    </lineage>
</organism>
<proteinExistence type="predicted"/>
<dbReference type="Proteomes" id="UP000031668">
    <property type="component" value="Unassembled WGS sequence"/>
</dbReference>
<keyword evidence="2" id="KW-1185">Reference proteome</keyword>
<reference evidence="1 2" key="1">
    <citation type="journal article" date="2014" name="Genome Biol. Evol.">
        <title>The genome of the myxosporean Thelohanellus kitauei shows adaptations to nutrient acquisition within its fish host.</title>
        <authorList>
            <person name="Yang Y."/>
            <person name="Xiong J."/>
            <person name="Zhou Z."/>
            <person name="Huo F."/>
            <person name="Miao W."/>
            <person name="Ran C."/>
            <person name="Liu Y."/>
            <person name="Zhang J."/>
            <person name="Feng J."/>
            <person name="Wang M."/>
            <person name="Wang M."/>
            <person name="Wang L."/>
            <person name="Yao B."/>
        </authorList>
    </citation>
    <scope>NUCLEOTIDE SEQUENCE [LARGE SCALE GENOMIC DNA]</scope>
    <source>
        <strain evidence="1">Wuqing</strain>
    </source>
</reference>
<evidence type="ECO:0000313" key="1">
    <source>
        <dbReference type="EMBL" id="KII66951.1"/>
    </source>
</evidence>
<comment type="caution">
    <text evidence="1">The sequence shown here is derived from an EMBL/GenBank/DDBJ whole genome shotgun (WGS) entry which is preliminary data.</text>
</comment>
<dbReference type="AlphaFoldDB" id="A0A0C2MIP1"/>
<evidence type="ECO:0000313" key="2">
    <source>
        <dbReference type="Proteomes" id="UP000031668"/>
    </source>
</evidence>
<name>A0A0C2MIP1_THEKT</name>
<gene>
    <name evidence="1" type="ORF">RF11_09757</name>
</gene>
<dbReference type="EMBL" id="JWZT01003372">
    <property type="protein sequence ID" value="KII66951.1"/>
    <property type="molecule type" value="Genomic_DNA"/>
</dbReference>
<accession>A0A0C2MIP1</accession>
<protein>
    <submittedName>
        <fullName evidence="1">Uncharacterized protein</fullName>
    </submittedName>
</protein>
<sequence>MFSWYLRSITITNLLLQRNDVYISIMFKIQMNAYFFTNETIDHYYFNDDQTGIKMIVSSSENVRLIAINDDIDFLDLNISYIYQKNIGMRIENMKFSFDSTQKKSFSFELPTQGFIIANETKIMVDKHLEFRSETENGSYELLIAICFVTITFKENSCCLYDGGKCIFSDPGYFVTDKECHTQFFDDEQHINILQTPHISIKPPDIIEDRSINPKFLKDRYIHDFHPAESTIWLLNDTKLQSEIDFERITVHKHVSTMTSSSHQKYFVPQVPSNLSAPKTLDKISSNQLEITMATTTERMIKPRFIKKTVSKVASENETRKISPLHKLNLSMTSKTKTVNSCLTNVTNILITPKLFETPIIKDVSNYRIEINSSFPIVTFFYKAISNIKTIMNLIKQTTAPILPNKAYHEKTSTAEVKNISTTHRKEVGTSSTAPSIEVEMKSLLPTRTHKLRRRAKRNDETHDAASHFTSRETTSIDLLSTSTITVTEKTTPTLNTQKILTEVENLTSPGSSLKVSEKPLTMMGTEYTTQSLTTKISLTEEVNTLTSLSSLQSTHEIPLTTETESMV</sequence>